<feature type="region of interest" description="Disordered" evidence="1">
    <location>
        <begin position="230"/>
        <end position="251"/>
    </location>
</feature>
<evidence type="ECO:0008006" key="4">
    <source>
        <dbReference type="Google" id="ProtNLM"/>
    </source>
</evidence>
<sequence>MKTEARCTDLLRRSRSSRRTRKAPSGFALVIVTSLMVLTALLAVAMLSLGSVASRGSRHANAHRLAQSNARLALMQAIGELQKSLGDDRRITADASLLMSREDSNDPSPGSAMLGVWESDYSSISEDRNGGAPDYSGRRDDKFLRWLISSRDTLALESTNFRAPEDAEGAARLFSESADGFDLYGELVDVGDDKSKQGGGFAWAITQNGTKAQINVGGDRSRSIENDALQSPTRPNVETSGFASQPDREWNKRRSRLVSMSQVQLDSDFGINGSNYEQFARSYTTSSYGIQADVTKGGLRKDLSLAFELEDSQFHSDSLAGVTNPFRSSEGEGSEKPIFQPINDGTPVTIDVNYEAFKLTNEFKTGAPPTFDSLRSHYRIYKHLYQSNGDTTIMTRTAASPYYEDGNAPRGSETSIQPVLDRMLMYLSLWVDPSTQYMNLVFTPVITLWNPYNVAIETDGMVAYPWMDLPMTINWTVRGGSTVNSMLTWFIGNEHTDQNHGRQEFPYFYFEMTESGDGNTNRPIHLEPGEVRVFSPVDPTPVAFQRLPKGTSEPAKYKLLTCRLKPVGSGESVDTTGGIAVPMNDSFNDAGELSTKFAARDVVSARFTMDATTYHYFVALEDSSRIKGAAEGNKILDAQVYKGRSGNSSTFNTPQFRASELSKPQPVGVLETFHRTAGQDDQIADIVYTVNPQQRYVNVHLSNTSGMSPHYESSMRGIADFSSSNFQTTMDGERSFYGESNSSSTGRDHLSFFGLPDQAPISLGAFQHANVMDTAFGPANTIGNSWASPYISRSETRLLQRKSPADSTVSFKPRGLGSYDGSYLINNVLWDGYFLSSISPEVQPGNSATSWNQTAARETRELDEVIRQWVEEPLISPLRNPRNTLYKGSYSEDQVIDRLTQSGGFANAAAHILTEGSFNVNSTNVEAWKAVLASLRGQEFKTYDGDRIDPGNSSPLSRFTLPTGSANDQWDGFRQLSDKEVGNLAEAIVEEVRSRGPFFSLGDFVNRRLTRDEKGLKGALQAAIDSAGLNDNATVASFTANSYPESGNIPDADTGVGTPGWLTQADVLNSLAPVMSVRSDTYTVRAYGEAHDQNGKVVARACYEAVVQRVPDWTDPSNKPEDEVDSLSQVNQRFGRRFQIVSQREIPLELLRS</sequence>
<evidence type="ECO:0000313" key="2">
    <source>
        <dbReference type="EMBL" id="MBB5353186.1"/>
    </source>
</evidence>
<dbReference type="EMBL" id="JACHFD010000021">
    <property type="protein sequence ID" value="MBB5353186.1"/>
    <property type="molecule type" value="Genomic_DNA"/>
</dbReference>
<protein>
    <recommendedName>
        <fullName evidence="4">Verru_Chthon cassette protein A</fullName>
    </recommendedName>
</protein>
<dbReference type="RefSeq" id="WP_184020817.1">
    <property type="nucleotide sequence ID" value="NZ_JACHFD010000021.1"/>
</dbReference>
<proteinExistence type="predicted"/>
<gene>
    <name evidence="2" type="ORF">HNR46_003440</name>
</gene>
<organism evidence="2 3">
    <name type="scientific">Haloferula luteola</name>
    <dbReference type="NCBI Taxonomy" id="595692"/>
    <lineage>
        <taxon>Bacteria</taxon>
        <taxon>Pseudomonadati</taxon>
        <taxon>Verrucomicrobiota</taxon>
        <taxon>Verrucomicrobiia</taxon>
        <taxon>Verrucomicrobiales</taxon>
        <taxon>Verrucomicrobiaceae</taxon>
        <taxon>Haloferula</taxon>
    </lineage>
</organism>
<reference evidence="2 3" key="1">
    <citation type="submission" date="2020-08" db="EMBL/GenBank/DDBJ databases">
        <title>Genomic Encyclopedia of Type Strains, Phase IV (KMG-IV): sequencing the most valuable type-strain genomes for metagenomic binning, comparative biology and taxonomic classification.</title>
        <authorList>
            <person name="Goeker M."/>
        </authorList>
    </citation>
    <scope>NUCLEOTIDE SEQUENCE [LARGE SCALE GENOMIC DNA]</scope>
    <source>
        <strain evidence="2 3">YC6886</strain>
    </source>
</reference>
<accession>A0A840V813</accession>
<feature type="region of interest" description="Disordered" evidence="1">
    <location>
        <begin position="320"/>
        <end position="342"/>
    </location>
</feature>
<keyword evidence="3" id="KW-1185">Reference proteome</keyword>
<comment type="caution">
    <text evidence="2">The sequence shown here is derived from an EMBL/GenBank/DDBJ whole genome shotgun (WGS) entry which is preliminary data.</text>
</comment>
<dbReference type="AlphaFoldDB" id="A0A840V813"/>
<evidence type="ECO:0000256" key="1">
    <source>
        <dbReference type="SAM" id="MobiDB-lite"/>
    </source>
</evidence>
<feature type="compositionally biased region" description="Polar residues" evidence="1">
    <location>
        <begin position="230"/>
        <end position="243"/>
    </location>
</feature>
<dbReference type="Proteomes" id="UP000557717">
    <property type="component" value="Unassembled WGS sequence"/>
</dbReference>
<evidence type="ECO:0000313" key="3">
    <source>
        <dbReference type="Proteomes" id="UP000557717"/>
    </source>
</evidence>
<name>A0A840V813_9BACT</name>